<comment type="caution">
    <text evidence="1">The sequence shown here is derived from an EMBL/GenBank/DDBJ whole genome shotgun (WGS) entry which is preliminary data.</text>
</comment>
<proteinExistence type="predicted"/>
<accession>A0A9X1V2I5</accession>
<protein>
    <recommendedName>
        <fullName evidence="3">Leucine Rich repeats (2 copies)</fullName>
    </recommendedName>
</protein>
<name>A0A9X1V2I5_9FLAO</name>
<dbReference type="RefSeq" id="WP_240713371.1">
    <property type="nucleotide sequence ID" value="NZ_JAKVTV010000002.1"/>
</dbReference>
<dbReference type="InterPro" id="IPR032675">
    <property type="entry name" value="LRR_dom_sf"/>
</dbReference>
<keyword evidence="2" id="KW-1185">Reference proteome</keyword>
<evidence type="ECO:0000313" key="2">
    <source>
        <dbReference type="Proteomes" id="UP001139226"/>
    </source>
</evidence>
<dbReference type="AlphaFoldDB" id="A0A9X1V2I5"/>
<dbReference type="Gene3D" id="3.80.10.10">
    <property type="entry name" value="Ribonuclease Inhibitor"/>
    <property type="match status" value="1"/>
</dbReference>
<dbReference type="Proteomes" id="UP001139226">
    <property type="component" value="Unassembled WGS sequence"/>
</dbReference>
<sequence length="163" mass="19036">MSFSKKEKRFWKTKFSFGSKSNIPTEIEHFNLRDESFTNEELCFITSRIRRIERLDLDNNLIDDDGMPCLQNLEFIRELRLKSMNISDRAIDHLLYLKSLELLHLGSTEVTCGGVKRLSDLPNLKTLIVSPPEIDESSLDHFLKKRPDCELIVNYKPYKSSKP</sequence>
<reference evidence="1" key="1">
    <citation type="submission" date="2022-03" db="EMBL/GenBank/DDBJ databases">
        <title>Gramella crocea sp. nov., isolated from activated sludge of a seafood processing plant.</title>
        <authorList>
            <person name="Zhang X."/>
        </authorList>
    </citation>
    <scope>NUCLEOTIDE SEQUENCE</scope>
    <source>
        <strain evidence="1">YJ019</strain>
    </source>
</reference>
<evidence type="ECO:0000313" key="1">
    <source>
        <dbReference type="EMBL" id="MCH4823207.1"/>
    </source>
</evidence>
<dbReference type="EMBL" id="JAKVTV010000002">
    <property type="protein sequence ID" value="MCH4823207.1"/>
    <property type="molecule type" value="Genomic_DNA"/>
</dbReference>
<dbReference type="SUPFAM" id="SSF52047">
    <property type="entry name" value="RNI-like"/>
    <property type="match status" value="1"/>
</dbReference>
<organism evidence="1 2">
    <name type="scientific">Christiangramia lutea</name>
    <dbReference type="NCBI Taxonomy" id="1607951"/>
    <lineage>
        <taxon>Bacteria</taxon>
        <taxon>Pseudomonadati</taxon>
        <taxon>Bacteroidota</taxon>
        <taxon>Flavobacteriia</taxon>
        <taxon>Flavobacteriales</taxon>
        <taxon>Flavobacteriaceae</taxon>
        <taxon>Christiangramia</taxon>
    </lineage>
</organism>
<evidence type="ECO:0008006" key="3">
    <source>
        <dbReference type="Google" id="ProtNLM"/>
    </source>
</evidence>
<gene>
    <name evidence="1" type="ORF">ML462_08470</name>
</gene>